<gene>
    <name evidence="1" type="ORF">P5673_029133</name>
</gene>
<dbReference type="GO" id="GO:0007130">
    <property type="term" value="P:synaptonemal complex assembly"/>
    <property type="evidence" value="ECO:0007669"/>
    <property type="project" value="TreeGrafter"/>
</dbReference>
<accession>A0AAD9PWB0</accession>
<dbReference type="Proteomes" id="UP001249851">
    <property type="component" value="Unassembled WGS sequence"/>
</dbReference>
<sequence>MSEVGSKPQNKVTETDAHLLICLAAQLALEDCLVQMQEGNDPNLRPEATWFMKIAWNLALESTDNSLEMQKLFLFCCKKGLLRQCLDHVEACRALRKRIDESVTLLAMYEFEAKAHLGDNNLSECLDMVEAMPHTDPNTFETLAALAVESPVYHRDLGMRSLRIAIKKRLAMDVIDFTKLSKAFHSLVDLALNNGSSSDAESKEEALTIYQDICDIIENRAKGCYPELQILWLMTKAWNCGIHLFSSSKQEAGEKWCAVALKLLHHLPTFKCNYQEKVATIAKTLKDTLSEVSSYLEKIKASPFPTEAYS</sequence>
<name>A0AAD9PWB0_ACRCE</name>
<keyword evidence="2" id="KW-1185">Reference proteome</keyword>
<evidence type="ECO:0000313" key="1">
    <source>
        <dbReference type="EMBL" id="KAK2550256.1"/>
    </source>
</evidence>
<dbReference type="EMBL" id="JARQWQ010000113">
    <property type="protein sequence ID" value="KAK2550256.1"/>
    <property type="molecule type" value="Genomic_DNA"/>
</dbReference>
<dbReference type="InterPro" id="IPR042861">
    <property type="entry name" value="TEX11"/>
</dbReference>
<organism evidence="1 2">
    <name type="scientific">Acropora cervicornis</name>
    <name type="common">Staghorn coral</name>
    <dbReference type="NCBI Taxonomy" id="6130"/>
    <lineage>
        <taxon>Eukaryota</taxon>
        <taxon>Metazoa</taxon>
        <taxon>Cnidaria</taxon>
        <taxon>Anthozoa</taxon>
        <taxon>Hexacorallia</taxon>
        <taxon>Scleractinia</taxon>
        <taxon>Astrocoeniina</taxon>
        <taxon>Acroporidae</taxon>
        <taxon>Acropora</taxon>
    </lineage>
</organism>
<dbReference type="GO" id="GO:0007060">
    <property type="term" value="P:male meiosis chromosome segregation"/>
    <property type="evidence" value="ECO:0007669"/>
    <property type="project" value="TreeGrafter"/>
</dbReference>
<reference evidence="1" key="2">
    <citation type="journal article" date="2023" name="Science">
        <title>Genomic signatures of disease resistance in endangered staghorn corals.</title>
        <authorList>
            <person name="Vollmer S.V."/>
            <person name="Selwyn J.D."/>
            <person name="Despard B.A."/>
            <person name="Roesel C.L."/>
        </authorList>
    </citation>
    <scope>NUCLEOTIDE SEQUENCE</scope>
    <source>
        <strain evidence="1">K2</strain>
    </source>
</reference>
<dbReference type="GO" id="GO:0007131">
    <property type="term" value="P:reciprocal meiotic recombination"/>
    <property type="evidence" value="ECO:0007669"/>
    <property type="project" value="TreeGrafter"/>
</dbReference>
<proteinExistence type="predicted"/>
<comment type="caution">
    <text evidence="1">The sequence shown here is derived from an EMBL/GenBank/DDBJ whole genome shotgun (WGS) entry which is preliminary data.</text>
</comment>
<evidence type="ECO:0000313" key="2">
    <source>
        <dbReference type="Proteomes" id="UP001249851"/>
    </source>
</evidence>
<dbReference type="PANTHER" id="PTHR47083">
    <property type="entry name" value="TESTIS-EXPRESSED PROTEIN 11"/>
    <property type="match status" value="1"/>
</dbReference>
<dbReference type="AlphaFoldDB" id="A0AAD9PWB0"/>
<reference evidence="1" key="1">
    <citation type="journal article" date="2023" name="G3 (Bethesda)">
        <title>Whole genome assembly and annotation of the endangered Caribbean coral Acropora cervicornis.</title>
        <authorList>
            <person name="Selwyn J.D."/>
            <person name="Vollmer S.V."/>
        </authorList>
    </citation>
    <scope>NUCLEOTIDE SEQUENCE</scope>
    <source>
        <strain evidence="1">K2</strain>
    </source>
</reference>
<dbReference type="PANTHER" id="PTHR47083:SF1">
    <property type="entry name" value="TESTIS-EXPRESSED PROTEIN 11"/>
    <property type="match status" value="1"/>
</dbReference>
<protein>
    <submittedName>
        <fullName evidence="1">Testis-expressed protein 11</fullName>
    </submittedName>
</protein>
<dbReference type="GO" id="GO:0000801">
    <property type="term" value="C:central element"/>
    <property type="evidence" value="ECO:0007669"/>
    <property type="project" value="TreeGrafter"/>
</dbReference>